<proteinExistence type="predicted"/>
<accession>A0ABQ8UCE1</accession>
<feature type="coiled-coil region" evidence="1">
    <location>
        <begin position="26"/>
        <end position="62"/>
    </location>
</feature>
<keyword evidence="4" id="KW-1185">Reference proteome</keyword>
<keyword evidence="1" id="KW-0175">Coiled coil</keyword>
<dbReference type="EMBL" id="JAPMOS010000123">
    <property type="protein sequence ID" value="KAJ4455045.1"/>
    <property type="molecule type" value="Genomic_DNA"/>
</dbReference>
<sequence>MYEAAKADASLTAAHAVATEVAAERILAAMRAAEAERQARERAEAEARAAALKAEAEMRAREEQWRVDMARAVETRLPSSHPPPILASGRVANGGVFGVPRQHRAEQTFLAAAAQAGARGAGAIAGRLRAEWLARLEMCREETTQKAWENWVSKRLAACYEEAQSWSRLYATVYLPHAEQAIGSIAQQMATAAQAELAQLGAQGAERTAMEHEERRQRDHERAVRQRMEACYEEAKWAGAMVARLLPAQEAAVSRIVAEMQAAWMERLVMRREERSQKAYEEEAMRRLAVLYSEAYDSAVWLRGLVVGREAAEAAWLARQEATWAERRAMGHEEQRQRAYQEETRSRLEACYLCAQAEAGLWVPLVHARARWEARHVAAQQAEWLARLEMTREEARQRAWDSWTAECLQAAVVGCRLEAAWLLPRLAQAEAGAGRVLAALQTEYAARREMEQEEHRQHFHEEVVRARLGEAYHAHGQAHLFLTAACLRAWTRVDEIAAQIARRRALEATVDQEQARIRALRATMDQKQAISTIFEARIRDSHARLEAARAEFEAARANFDVERVGCSGQVAGLVAEMHAALEDLEGAERALAAAKHELGIMGPAPAVPAIVQVAESQPEDASIEVVKTSLGCP</sequence>
<evidence type="ECO:0000256" key="2">
    <source>
        <dbReference type="SAM" id="MobiDB-lite"/>
    </source>
</evidence>
<reference evidence="3" key="1">
    <citation type="journal article" date="2022" name="bioRxiv">
        <title>Genomics of Preaxostyla Flagellates Illuminates Evolutionary Transitions and the Path Towards Mitochondrial Loss.</title>
        <authorList>
            <person name="Novak L.V.F."/>
            <person name="Treitli S.C."/>
            <person name="Pyrih J."/>
            <person name="Halakuc P."/>
            <person name="Pipaliya S.V."/>
            <person name="Vacek V."/>
            <person name="Brzon O."/>
            <person name="Soukal P."/>
            <person name="Eme L."/>
            <person name="Dacks J.B."/>
            <person name="Karnkowska A."/>
            <person name="Elias M."/>
            <person name="Hampl V."/>
        </authorList>
    </citation>
    <scope>NUCLEOTIDE SEQUENCE</scope>
    <source>
        <strain evidence="3">RCP-MX</strain>
    </source>
</reference>
<dbReference type="Proteomes" id="UP001141327">
    <property type="component" value="Unassembled WGS sequence"/>
</dbReference>
<name>A0ABQ8UCE1_9EUKA</name>
<feature type="region of interest" description="Disordered" evidence="2">
    <location>
        <begin position="203"/>
        <end position="222"/>
    </location>
</feature>
<protein>
    <submittedName>
        <fullName evidence="3">Uncharacterized protein</fullName>
    </submittedName>
</protein>
<comment type="caution">
    <text evidence="3">The sequence shown here is derived from an EMBL/GenBank/DDBJ whole genome shotgun (WGS) entry which is preliminary data.</text>
</comment>
<evidence type="ECO:0000256" key="1">
    <source>
        <dbReference type="SAM" id="Coils"/>
    </source>
</evidence>
<gene>
    <name evidence="3" type="ORF">PAPYR_10120</name>
</gene>
<evidence type="ECO:0000313" key="3">
    <source>
        <dbReference type="EMBL" id="KAJ4455045.1"/>
    </source>
</evidence>
<feature type="coiled-coil region" evidence="1">
    <location>
        <begin position="496"/>
        <end position="597"/>
    </location>
</feature>
<feature type="compositionally biased region" description="Basic and acidic residues" evidence="2">
    <location>
        <begin position="208"/>
        <end position="222"/>
    </location>
</feature>
<evidence type="ECO:0000313" key="4">
    <source>
        <dbReference type="Proteomes" id="UP001141327"/>
    </source>
</evidence>
<organism evidence="3 4">
    <name type="scientific">Paratrimastix pyriformis</name>
    <dbReference type="NCBI Taxonomy" id="342808"/>
    <lineage>
        <taxon>Eukaryota</taxon>
        <taxon>Metamonada</taxon>
        <taxon>Preaxostyla</taxon>
        <taxon>Paratrimastigidae</taxon>
        <taxon>Paratrimastix</taxon>
    </lineage>
</organism>